<evidence type="ECO:0000313" key="1">
    <source>
        <dbReference type="EMBL" id="QHU05161.1"/>
    </source>
</evidence>
<accession>A0A6C0JJD7</accession>
<proteinExistence type="predicted"/>
<organism evidence="1">
    <name type="scientific">viral metagenome</name>
    <dbReference type="NCBI Taxonomy" id="1070528"/>
    <lineage>
        <taxon>unclassified sequences</taxon>
        <taxon>metagenomes</taxon>
        <taxon>organismal metagenomes</taxon>
    </lineage>
</organism>
<name>A0A6C0JJD7_9ZZZZ</name>
<protein>
    <submittedName>
        <fullName evidence="1">Uncharacterized protein</fullName>
    </submittedName>
</protein>
<sequence length="207" mass="24710">MEADDLDISWIEEQERIQNIQASYSREPIESITTYFIYINRNQYIDKIYCENQILQIKQDKSGSFISQETVLKIIQSKKKTTVFSKYKLIDILLYNVDLDPERIQDYSNDTFENNSTLKPVPIFDEIFITPSIFIFHSINSLYFVFQEVEIEKVHNNRRSLKSILKLHKIPTITKKVRIQDDSIEYSSNYRNRIKKTRKNIKVTHIE</sequence>
<dbReference type="EMBL" id="MN740408">
    <property type="protein sequence ID" value="QHU05161.1"/>
    <property type="molecule type" value="Genomic_DNA"/>
</dbReference>
<dbReference type="AlphaFoldDB" id="A0A6C0JJD7"/>
<reference evidence="1" key="1">
    <citation type="journal article" date="2020" name="Nature">
        <title>Giant virus diversity and host interactions through global metagenomics.</title>
        <authorList>
            <person name="Schulz F."/>
            <person name="Roux S."/>
            <person name="Paez-Espino D."/>
            <person name="Jungbluth S."/>
            <person name="Walsh D.A."/>
            <person name="Denef V.J."/>
            <person name="McMahon K.D."/>
            <person name="Konstantinidis K.T."/>
            <person name="Eloe-Fadrosh E.A."/>
            <person name="Kyrpides N.C."/>
            <person name="Woyke T."/>
        </authorList>
    </citation>
    <scope>NUCLEOTIDE SEQUENCE</scope>
    <source>
        <strain evidence="1">GVMAG-M-3300027708-5</strain>
    </source>
</reference>